<keyword evidence="1" id="KW-0233">DNA recombination</keyword>
<name>A0A3G8H038_9BURK</name>
<dbReference type="OrthoDB" id="6092950at2"/>
<evidence type="ECO:0000256" key="2">
    <source>
        <dbReference type="SAM" id="MobiDB-lite"/>
    </source>
</evidence>
<dbReference type="KEGG" id="cpau:EHF44_10280"/>
<dbReference type="Gene3D" id="1.10.443.10">
    <property type="entry name" value="Intergrase catalytic core"/>
    <property type="match status" value="1"/>
</dbReference>
<dbReference type="SUPFAM" id="SSF56349">
    <property type="entry name" value="DNA breaking-rejoining enzymes"/>
    <property type="match status" value="1"/>
</dbReference>
<sequence length="620" mass="70458">MVNKTVPLHPNTHNHVPKPTAENPFVQLEWIFALRQSRVPSESGQGNYRYALKFYLRFAREKYGESPFILKERWGLLAMVVFKTWLLSQENADSPQLSNHTAVGIMSAVRQVMADAVTLDLTAERDIINAPMGSAQSATDKNAPFSADELASILEAVKTDFHYTNAVLKGYVKTGLGRDPEQRPPSGTINPRDYARHGYGWNCENNLRWYFENRMACRAISSADISATAHRGFFRGCIRYFGGIFEIYKRWGVTPLNDRDILCPLFIQLSYLTGLNPYSLCGLRVDCLSEHPLTGTPVLRYLKLRSDGEKELLLDLLNNPQAKLPSDVESVEMPLKREHAILVERTVKKILQLTAPIRQQLDFPSELSSMLFVYQSSGNNCRGEYQSVPPWKANQWCRNMGERHALKNQDGERLVFTLVRFRPTRLTEMAAQGKDFFEIQHAAGHKSIRQTLAYIQKRTMDVIAEREVTNALETIWNNREEYAKQTKKTPEYAGIIFHGLMSRCKNVFDPPRAVQLAADYVPGQACTRFNMCLLCKNIVVLTPHLPILAHYRTQLRRCLDNSALDVPIVSLYEKSLAVLDQIFDPDTSEFDVEEIEWAIAASENLDFVIDPLTYPGGETA</sequence>
<evidence type="ECO:0000313" key="3">
    <source>
        <dbReference type="EMBL" id="AZG13804.1"/>
    </source>
</evidence>
<dbReference type="InterPro" id="IPR011010">
    <property type="entry name" value="DNA_brk_join_enz"/>
</dbReference>
<feature type="region of interest" description="Disordered" evidence="2">
    <location>
        <begin position="1"/>
        <end position="20"/>
    </location>
</feature>
<accession>A0A3G8H038</accession>
<dbReference type="GO" id="GO:0006310">
    <property type="term" value="P:DNA recombination"/>
    <property type="evidence" value="ECO:0007669"/>
    <property type="project" value="UniProtKB-KW"/>
</dbReference>
<evidence type="ECO:0008006" key="5">
    <source>
        <dbReference type="Google" id="ProtNLM"/>
    </source>
</evidence>
<dbReference type="InterPro" id="IPR013762">
    <property type="entry name" value="Integrase-like_cat_sf"/>
</dbReference>
<dbReference type="Proteomes" id="UP000270411">
    <property type="component" value="Chromosome 1"/>
</dbReference>
<proteinExistence type="predicted"/>
<dbReference type="RefSeq" id="WP_124683655.1">
    <property type="nucleotide sequence ID" value="NZ_CP033969.1"/>
</dbReference>
<dbReference type="GO" id="GO:0015074">
    <property type="term" value="P:DNA integration"/>
    <property type="evidence" value="ECO:0007669"/>
    <property type="project" value="InterPro"/>
</dbReference>
<dbReference type="EMBL" id="CP033969">
    <property type="protein sequence ID" value="AZG13804.1"/>
    <property type="molecule type" value="Genomic_DNA"/>
</dbReference>
<organism evidence="3 4">
    <name type="scientific">Cupriavidus pauculus</name>
    <dbReference type="NCBI Taxonomy" id="82633"/>
    <lineage>
        <taxon>Bacteria</taxon>
        <taxon>Pseudomonadati</taxon>
        <taxon>Pseudomonadota</taxon>
        <taxon>Betaproteobacteria</taxon>
        <taxon>Burkholderiales</taxon>
        <taxon>Burkholderiaceae</taxon>
        <taxon>Cupriavidus</taxon>
    </lineage>
</organism>
<reference evidence="4" key="1">
    <citation type="submission" date="2018-11" db="EMBL/GenBank/DDBJ databases">
        <title>FDA dAtabase for Regulatory Grade micrObial Sequences (FDA-ARGOS): Supporting development and validation of Infectious Disease Dx tests.</title>
        <authorList>
            <person name="Goldberg B."/>
            <person name="Campos J."/>
            <person name="Tallon L."/>
            <person name="Sadzewicz L."/>
            <person name="Zhao X."/>
            <person name="Vavikolanu K."/>
            <person name="Mehta A."/>
            <person name="Aluvathingal J."/>
            <person name="Nadendla S."/>
            <person name="Geyer C."/>
            <person name="Nandy P."/>
            <person name="Yan Y."/>
            <person name="Sichtig H."/>
        </authorList>
    </citation>
    <scope>NUCLEOTIDE SEQUENCE [LARGE SCALE GENOMIC DNA]</scope>
    <source>
        <strain evidence="4">FDAARGOS_614</strain>
    </source>
</reference>
<dbReference type="GO" id="GO:0003677">
    <property type="term" value="F:DNA binding"/>
    <property type="evidence" value="ECO:0007669"/>
    <property type="project" value="InterPro"/>
</dbReference>
<gene>
    <name evidence="3" type="ORF">EHF44_10280</name>
</gene>
<dbReference type="AlphaFoldDB" id="A0A3G8H038"/>
<evidence type="ECO:0000256" key="1">
    <source>
        <dbReference type="ARBA" id="ARBA00023172"/>
    </source>
</evidence>
<evidence type="ECO:0000313" key="4">
    <source>
        <dbReference type="Proteomes" id="UP000270411"/>
    </source>
</evidence>
<protein>
    <recommendedName>
        <fullName evidence="5">Site-specific integrase</fullName>
    </recommendedName>
</protein>